<comment type="caution">
    <text evidence="2">The sequence shown here is derived from an EMBL/GenBank/DDBJ whole genome shotgun (WGS) entry which is preliminary data.</text>
</comment>
<evidence type="ECO:0000256" key="1">
    <source>
        <dbReference type="SAM" id="SignalP"/>
    </source>
</evidence>
<dbReference type="Proteomes" id="UP001292094">
    <property type="component" value="Unassembled WGS sequence"/>
</dbReference>
<proteinExistence type="predicted"/>
<dbReference type="EMBL" id="JAWZYT010002580">
    <property type="protein sequence ID" value="KAK4303458.1"/>
    <property type="molecule type" value="Genomic_DNA"/>
</dbReference>
<accession>A0AAE1P8J4</accession>
<feature type="signal peptide" evidence="1">
    <location>
        <begin position="1"/>
        <end position="16"/>
    </location>
</feature>
<keyword evidence="3" id="KW-1185">Reference proteome</keyword>
<dbReference type="AlphaFoldDB" id="A0AAE1P8J4"/>
<organism evidence="2 3">
    <name type="scientific">Petrolisthes manimaculis</name>
    <dbReference type="NCBI Taxonomy" id="1843537"/>
    <lineage>
        <taxon>Eukaryota</taxon>
        <taxon>Metazoa</taxon>
        <taxon>Ecdysozoa</taxon>
        <taxon>Arthropoda</taxon>
        <taxon>Crustacea</taxon>
        <taxon>Multicrustacea</taxon>
        <taxon>Malacostraca</taxon>
        <taxon>Eumalacostraca</taxon>
        <taxon>Eucarida</taxon>
        <taxon>Decapoda</taxon>
        <taxon>Pleocyemata</taxon>
        <taxon>Anomura</taxon>
        <taxon>Galatheoidea</taxon>
        <taxon>Porcellanidae</taxon>
        <taxon>Petrolisthes</taxon>
    </lineage>
</organism>
<evidence type="ECO:0000313" key="3">
    <source>
        <dbReference type="Proteomes" id="UP001292094"/>
    </source>
</evidence>
<sequence>MTWWFNFWYQPGLLNGLMVAASSSARPISLIPPGANICEDSNVLLATASSTLLLSSSADSRPLGGVLQGLSGGHSASRGREVARCDPSYIASSYFLSSSHSESRPIDSSNLIPCSGGFCHQTSQGPVWTALLDIPKLPGSSSSSTVSHLHLTAARSWCCCYKYPSVA</sequence>
<name>A0AAE1P8J4_9EUCA</name>
<evidence type="ECO:0000313" key="2">
    <source>
        <dbReference type="EMBL" id="KAK4303458.1"/>
    </source>
</evidence>
<feature type="chain" id="PRO_5041995224" evidence="1">
    <location>
        <begin position="17"/>
        <end position="167"/>
    </location>
</feature>
<reference evidence="2" key="1">
    <citation type="submission" date="2023-11" db="EMBL/GenBank/DDBJ databases">
        <title>Genome assemblies of two species of porcelain crab, Petrolisthes cinctipes and Petrolisthes manimaculis (Anomura: Porcellanidae).</title>
        <authorList>
            <person name="Angst P."/>
        </authorList>
    </citation>
    <scope>NUCLEOTIDE SEQUENCE</scope>
    <source>
        <strain evidence="2">PB745_02</strain>
        <tissue evidence="2">Gill</tissue>
    </source>
</reference>
<keyword evidence="1" id="KW-0732">Signal</keyword>
<protein>
    <submittedName>
        <fullName evidence="2">Uncharacterized protein</fullName>
    </submittedName>
</protein>
<gene>
    <name evidence="2" type="ORF">Pmani_024529</name>
</gene>